<name>A0A8J8NUA1_HALGN</name>
<dbReference type="InterPro" id="IPR003409">
    <property type="entry name" value="MORN"/>
</dbReference>
<comment type="caution">
    <text evidence="2">The sequence shown here is derived from an EMBL/GenBank/DDBJ whole genome shotgun (WGS) entry which is preliminary data.</text>
</comment>
<dbReference type="OrthoDB" id="300500at2759"/>
<keyword evidence="1" id="KW-0677">Repeat</keyword>
<proteinExistence type="predicted"/>
<reference evidence="2" key="1">
    <citation type="submission" date="2019-06" db="EMBL/GenBank/DDBJ databases">
        <authorList>
            <person name="Zheng W."/>
        </authorList>
    </citation>
    <scope>NUCLEOTIDE SEQUENCE</scope>
    <source>
        <strain evidence="2">QDHG01</strain>
    </source>
</reference>
<sequence>MKHINRVVEWKDIVRAKVPVNGINNGIYYGQTANGKRDGFGIFYCTKYDDTPYLFECEWKQDFPINEARYICVRENRWQEYQGQINWSYLINGKGVWKTESLHEYIGDFRDGKSHGKGKYIYPNGKTYDGEWENDKKHGYGKMTLADGSVQEGIWKENNFLEERKSMVKPAAIPQKYHSFRCK</sequence>
<evidence type="ECO:0000313" key="2">
    <source>
        <dbReference type="EMBL" id="TNV81253.1"/>
    </source>
</evidence>
<evidence type="ECO:0000256" key="1">
    <source>
        <dbReference type="ARBA" id="ARBA00022737"/>
    </source>
</evidence>
<organism evidence="2 3">
    <name type="scientific">Halteria grandinella</name>
    <dbReference type="NCBI Taxonomy" id="5974"/>
    <lineage>
        <taxon>Eukaryota</taxon>
        <taxon>Sar</taxon>
        <taxon>Alveolata</taxon>
        <taxon>Ciliophora</taxon>
        <taxon>Intramacronucleata</taxon>
        <taxon>Spirotrichea</taxon>
        <taxon>Stichotrichia</taxon>
        <taxon>Sporadotrichida</taxon>
        <taxon>Halteriidae</taxon>
        <taxon>Halteria</taxon>
    </lineage>
</organism>
<evidence type="ECO:0000313" key="3">
    <source>
        <dbReference type="Proteomes" id="UP000785679"/>
    </source>
</evidence>
<dbReference type="EMBL" id="RRYP01006373">
    <property type="protein sequence ID" value="TNV81253.1"/>
    <property type="molecule type" value="Genomic_DNA"/>
</dbReference>
<dbReference type="PANTHER" id="PTHR23084">
    <property type="entry name" value="PHOSPHATIDYLINOSITOL-4-PHOSPHATE 5-KINASE RELATED"/>
    <property type="match status" value="1"/>
</dbReference>
<protein>
    <recommendedName>
        <fullName evidence="4">MORN repeat-containing protein</fullName>
    </recommendedName>
</protein>
<dbReference type="SMART" id="SM00698">
    <property type="entry name" value="MORN"/>
    <property type="match status" value="3"/>
</dbReference>
<dbReference type="PANTHER" id="PTHR23084:SF263">
    <property type="entry name" value="MORN REPEAT-CONTAINING PROTEIN 1"/>
    <property type="match status" value="1"/>
</dbReference>
<dbReference type="SUPFAM" id="SSF82185">
    <property type="entry name" value="Histone H3 K4-specific methyltransferase SET7/9 N-terminal domain"/>
    <property type="match status" value="1"/>
</dbReference>
<evidence type="ECO:0008006" key="4">
    <source>
        <dbReference type="Google" id="ProtNLM"/>
    </source>
</evidence>
<dbReference type="Proteomes" id="UP000785679">
    <property type="component" value="Unassembled WGS sequence"/>
</dbReference>
<gene>
    <name evidence="2" type="ORF">FGO68_gene16862</name>
</gene>
<dbReference type="Pfam" id="PF02493">
    <property type="entry name" value="MORN"/>
    <property type="match status" value="3"/>
</dbReference>
<accession>A0A8J8NUA1</accession>
<dbReference type="AlphaFoldDB" id="A0A8J8NUA1"/>
<keyword evidence="3" id="KW-1185">Reference proteome</keyword>
<dbReference type="Gene3D" id="2.20.110.10">
    <property type="entry name" value="Histone H3 K4-specific methyltransferase SET7/9 N-terminal domain"/>
    <property type="match status" value="1"/>
</dbReference>